<dbReference type="InterPro" id="IPR027417">
    <property type="entry name" value="P-loop_NTPase"/>
</dbReference>
<dbReference type="Proteomes" id="UP000477951">
    <property type="component" value="Unassembled WGS sequence"/>
</dbReference>
<gene>
    <name evidence="1" type="ORF">GOZ90_26795</name>
</gene>
<accession>A0A6L6VQ59</accession>
<dbReference type="AlphaFoldDB" id="A0A6L6VQ59"/>
<organism evidence="1 2">
    <name type="scientific">Agrobacterium vitis</name>
    <name type="common">Rhizobium vitis</name>
    <dbReference type="NCBI Taxonomy" id="373"/>
    <lineage>
        <taxon>Bacteria</taxon>
        <taxon>Pseudomonadati</taxon>
        <taxon>Pseudomonadota</taxon>
        <taxon>Alphaproteobacteria</taxon>
        <taxon>Hyphomicrobiales</taxon>
        <taxon>Rhizobiaceae</taxon>
        <taxon>Rhizobium/Agrobacterium group</taxon>
        <taxon>Agrobacterium</taxon>
    </lineage>
</organism>
<name>A0A6L6VQ59_AGRVI</name>
<evidence type="ECO:0000313" key="2">
    <source>
        <dbReference type="Proteomes" id="UP000477951"/>
    </source>
</evidence>
<comment type="caution">
    <text evidence="1">The sequence shown here is derived from an EMBL/GenBank/DDBJ whole genome shotgun (WGS) entry which is preliminary data.</text>
</comment>
<dbReference type="Gene3D" id="3.40.50.300">
    <property type="entry name" value="P-loop containing nucleotide triphosphate hydrolases"/>
    <property type="match status" value="1"/>
</dbReference>
<evidence type="ECO:0000313" key="1">
    <source>
        <dbReference type="EMBL" id="MUZ76237.1"/>
    </source>
</evidence>
<protein>
    <recommendedName>
        <fullName evidence="3">Rad50/SbcC-type AAA domain-containing protein</fullName>
    </recommendedName>
</protein>
<evidence type="ECO:0008006" key="3">
    <source>
        <dbReference type="Google" id="ProtNLM"/>
    </source>
</evidence>
<proteinExistence type="predicted"/>
<dbReference type="EMBL" id="WPHR01000059">
    <property type="protein sequence ID" value="MUZ76237.1"/>
    <property type="molecule type" value="Genomic_DNA"/>
</dbReference>
<reference evidence="1 2" key="1">
    <citation type="submission" date="2019-12" db="EMBL/GenBank/DDBJ databases">
        <title>Whole-genome sequencing of Allorhizobium vitis.</title>
        <authorList>
            <person name="Gan H.M."/>
            <person name="Szegedi E."/>
            <person name="Burr T."/>
            <person name="Savka M.A."/>
        </authorList>
    </citation>
    <scope>NUCLEOTIDE SEQUENCE [LARGE SCALE GENOMIC DNA]</scope>
    <source>
        <strain evidence="1 2">CG516</strain>
    </source>
</reference>
<sequence>MYLRRLELTNTGPIKQVKIECRFNEDGSPLPIIFVGQNGAGKSIATAYVVSALIAAQVAVFDDADVEKDRVYKLRSPSYIYHGQTYSIGSVYFDNDMFVSELQLLKIKKEYTENPSSYENWININPEENSDHHSNFYKEIDKTKNSLHDGTYIFFPANRFEDPAWLNELNLKNKVDYSSLNNFTNYSNRPIVNYAPMRQLQSWLLDLIYDSFATENSASIEFLLNSPFGIQQKAKQTRNGPATDMLSSIQTFIKTLFGK</sequence>
<dbReference type="RefSeq" id="WP_156616685.1">
    <property type="nucleotide sequence ID" value="NZ_WPHR01000059.1"/>
</dbReference>